<keyword evidence="1" id="KW-0812">Transmembrane</keyword>
<evidence type="ECO:0000256" key="1">
    <source>
        <dbReference type="SAM" id="Phobius"/>
    </source>
</evidence>
<dbReference type="EMBL" id="OZ034813">
    <property type="protein sequence ID" value="CAL1353019.1"/>
    <property type="molecule type" value="Genomic_DNA"/>
</dbReference>
<dbReference type="PANTHER" id="PTHR33390:SF1">
    <property type="entry name" value="STRESS UP-REGULATED NOD 19 PROTEIN"/>
    <property type="match status" value="1"/>
</dbReference>
<keyword evidence="1" id="KW-1133">Transmembrane helix</keyword>
<protein>
    <submittedName>
        <fullName evidence="3">Uncharacterized protein</fullName>
    </submittedName>
</protein>
<accession>A0AAV2C967</accession>
<keyword evidence="4" id="KW-1185">Reference proteome</keyword>
<dbReference type="InterPro" id="IPR011692">
    <property type="entry name" value="Stress_up-reg_Nod19"/>
</dbReference>
<sequence>MANTLLLLSLATVLLATAAAEASPELKSGSFYSPPFEMTPGKVVFDYFYGVDFPTGHLAVKTFRADLVDDDDNVIPFHEVYLHHSSMSRYYQARNYSIPSVLETETLPYSETGGFVYRRNDGICQTDILGQYLGLGTEMQSTPYVVPDPYGMEIGDPAQIPTGFDEKWLLMVHAIDTRGAVDQFGCTECRRDLYNVSVDGLGRELDQFGEPLPDDYYGGLSCCYAHTRCKIKEGFHAPARMIRLRYSMTWTEWEPSIVPVRVYIFDITDEMKLKVSPETGAVTAEHDCGLEYMVESCHVKGPKNNIIAPEDDDDDKRCADFQKTIVPMPNGGDVIFGLTHLHGGAINSTIYGQDGRVLCKTEPIYGEGEEEGYIVGISTCQPEPGSVWINDGEMIVHETVYTAGRRRTGVMGLFYLLVADRRPTTPPAATSFLRLPSLLAEKVTVGTGVTATSGAVVGVGMLLVAAVVVVVVGKRTKAGGGCTWV</sequence>
<keyword evidence="2" id="KW-0732">Signal</keyword>
<gene>
    <name evidence="3" type="ORF">LTRI10_LOCUS947</name>
</gene>
<dbReference type="AlphaFoldDB" id="A0AAV2C967"/>
<evidence type="ECO:0000313" key="4">
    <source>
        <dbReference type="Proteomes" id="UP001497516"/>
    </source>
</evidence>
<reference evidence="3 4" key="1">
    <citation type="submission" date="2024-04" db="EMBL/GenBank/DDBJ databases">
        <authorList>
            <person name="Fracassetti M."/>
        </authorList>
    </citation>
    <scope>NUCLEOTIDE SEQUENCE [LARGE SCALE GENOMIC DNA]</scope>
</reference>
<dbReference type="Pfam" id="PF07712">
    <property type="entry name" value="SURNod19"/>
    <property type="match status" value="1"/>
</dbReference>
<organism evidence="3 4">
    <name type="scientific">Linum trigynum</name>
    <dbReference type="NCBI Taxonomy" id="586398"/>
    <lineage>
        <taxon>Eukaryota</taxon>
        <taxon>Viridiplantae</taxon>
        <taxon>Streptophyta</taxon>
        <taxon>Embryophyta</taxon>
        <taxon>Tracheophyta</taxon>
        <taxon>Spermatophyta</taxon>
        <taxon>Magnoliopsida</taxon>
        <taxon>eudicotyledons</taxon>
        <taxon>Gunneridae</taxon>
        <taxon>Pentapetalae</taxon>
        <taxon>rosids</taxon>
        <taxon>fabids</taxon>
        <taxon>Malpighiales</taxon>
        <taxon>Linaceae</taxon>
        <taxon>Linum</taxon>
    </lineage>
</organism>
<keyword evidence="1" id="KW-0472">Membrane</keyword>
<dbReference type="Proteomes" id="UP001497516">
    <property type="component" value="Chromosome 1"/>
</dbReference>
<feature type="transmembrane region" description="Helical" evidence="1">
    <location>
        <begin position="451"/>
        <end position="472"/>
    </location>
</feature>
<evidence type="ECO:0000256" key="2">
    <source>
        <dbReference type="SAM" id="SignalP"/>
    </source>
</evidence>
<feature type="signal peptide" evidence="2">
    <location>
        <begin position="1"/>
        <end position="22"/>
    </location>
</feature>
<evidence type="ECO:0000313" key="3">
    <source>
        <dbReference type="EMBL" id="CAL1353019.1"/>
    </source>
</evidence>
<feature type="chain" id="PRO_5043629023" evidence="2">
    <location>
        <begin position="23"/>
        <end position="485"/>
    </location>
</feature>
<name>A0AAV2C967_9ROSI</name>
<dbReference type="PANTHER" id="PTHR33390">
    <property type="entry name" value="STRESS UP-REGULATED NOD 19 PROTEIN"/>
    <property type="match status" value="1"/>
</dbReference>
<proteinExistence type="predicted"/>